<accession>A0A7R8H6L8</accession>
<name>A0A7R8H6L8_LEPSM</name>
<protein>
    <submittedName>
        <fullName evidence="1">(salmon louse) hypothetical protein</fullName>
    </submittedName>
</protein>
<sequence>MKQLLFIGILHLTFTFVVAMVEEENSPSLLWYVPSPNITNRFECKSEAESGNQVVEGGPLFVQPNQTSICVYFSIPNKWFLHEGLIGSCTNQCCEWLPPIGPNGKFADPSPSSGIKWYLLAADQEECNTFEYALNTPRVLEGKGK</sequence>
<dbReference type="EMBL" id="HG994582">
    <property type="protein sequence ID" value="CAF2891482.1"/>
    <property type="molecule type" value="Genomic_DNA"/>
</dbReference>
<gene>
    <name evidence="1" type="ORF">LSAA_7805</name>
</gene>
<proteinExistence type="predicted"/>
<dbReference type="Proteomes" id="UP000675881">
    <property type="component" value="Chromosome 3"/>
</dbReference>
<organism evidence="1 2">
    <name type="scientific">Lepeophtheirus salmonis</name>
    <name type="common">Salmon louse</name>
    <name type="synonym">Caligus salmonis</name>
    <dbReference type="NCBI Taxonomy" id="72036"/>
    <lineage>
        <taxon>Eukaryota</taxon>
        <taxon>Metazoa</taxon>
        <taxon>Ecdysozoa</taxon>
        <taxon>Arthropoda</taxon>
        <taxon>Crustacea</taxon>
        <taxon>Multicrustacea</taxon>
        <taxon>Hexanauplia</taxon>
        <taxon>Copepoda</taxon>
        <taxon>Siphonostomatoida</taxon>
        <taxon>Caligidae</taxon>
        <taxon>Lepeophtheirus</taxon>
    </lineage>
</organism>
<keyword evidence="2" id="KW-1185">Reference proteome</keyword>
<evidence type="ECO:0000313" key="2">
    <source>
        <dbReference type="Proteomes" id="UP000675881"/>
    </source>
</evidence>
<evidence type="ECO:0000313" key="1">
    <source>
        <dbReference type="EMBL" id="CAF2891482.1"/>
    </source>
</evidence>
<dbReference type="AlphaFoldDB" id="A0A7R8H6L8"/>
<reference evidence="1" key="1">
    <citation type="submission" date="2021-02" db="EMBL/GenBank/DDBJ databases">
        <authorList>
            <person name="Bekaert M."/>
        </authorList>
    </citation>
    <scope>NUCLEOTIDE SEQUENCE</scope>
    <source>
        <strain evidence="1">IoA-00</strain>
    </source>
</reference>